<evidence type="ECO:0000256" key="1">
    <source>
        <dbReference type="SAM" id="MobiDB-lite"/>
    </source>
</evidence>
<dbReference type="AlphaFoldDB" id="A0A9P0CMG7"/>
<gene>
    <name evidence="2" type="ORF">PSYICH_LOCUS6815</name>
</gene>
<proteinExistence type="predicted"/>
<dbReference type="EMBL" id="OV651814">
    <property type="protein sequence ID" value="CAH1106062.1"/>
    <property type="molecule type" value="Genomic_DNA"/>
</dbReference>
<dbReference type="Proteomes" id="UP001153636">
    <property type="component" value="Chromosome 2"/>
</dbReference>
<accession>A0A9P0CMG7</accession>
<sequence>MLSDSESEDNPSGGTGTDIDEDYLPANNKHNPNLKRPLSTSSSSNDSDEEIQGTGTVPFMLEDVRVTSEDGSDQIPGILENTPQRGKKRLANSGDRSFGAIEIEKRQYDKIYLPQEYSNIIENTNKNFKVIQDIFLNLKTYLQQFFVKNPSRKKFTISKYRIMGYEKLDTEISFNCSEKVFFNLFNVVEFEDRRNVQPLTLTNPTNKMYSERRKLKKNKFDHVMTLAKNYVLQCGQWFYEEIRGYHQSFSSDDKETSASEFNDDDLMKIF</sequence>
<keyword evidence="3" id="KW-1185">Reference proteome</keyword>
<name>A0A9P0CMG7_9CUCU</name>
<protein>
    <submittedName>
        <fullName evidence="2">Uncharacterized protein</fullName>
    </submittedName>
</protein>
<organism evidence="2 3">
    <name type="scientific">Psylliodes chrysocephalus</name>
    <dbReference type="NCBI Taxonomy" id="3402493"/>
    <lineage>
        <taxon>Eukaryota</taxon>
        <taxon>Metazoa</taxon>
        <taxon>Ecdysozoa</taxon>
        <taxon>Arthropoda</taxon>
        <taxon>Hexapoda</taxon>
        <taxon>Insecta</taxon>
        <taxon>Pterygota</taxon>
        <taxon>Neoptera</taxon>
        <taxon>Endopterygota</taxon>
        <taxon>Coleoptera</taxon>
        <taxon>Polyphaga</taxon>
        <taxon>Cucujiformia</taxon>
        <taxon>Chrysomeloidea</taxon>
        <taxon>Chrysomelidae</taxon>
        <taxon>Galerucinae</taxon>
        <taxon>Alticini</taxon>
        <taxon>Psylliodes</taxon>
    </lineage>
</organism>
<evidence type="ECO:0000313" key="2">
    <source>
        <dbReference type="EMBL" id="CAH1106062.1"/>
    </source>
</evidence>
<evidence type="ECO:0000313" key="3">
    <source>
        <dbReference type="Proteomes" id="UP001153636"/>
    </source>
</evidence>
<feature type="region of interest" description="Disordered" evidence="1">
    <location>
        <begin position="1"/>
        <end position="92"/>
    </location>
</feature>
<reference evidence="2" key="1">
    <citation type="submission" date="2022-01" db="EMBL/GenBank/DDBJ databases">
        <authorList>
            <person name="King R."/>
        </authorList>
    </citation>
    <scope>NUCLEOTIDE SEQUENCE</scope>
</reference>
<dbReference type="OrthoDB" id="10494575at2759"/>